<dbReference type="SUPFAM" id="SSF53335">
    <property type="entry name" value="S-adenosyl-L-methionine-dependent methyltransferases"/>
    <property type="match status" value="1"/>
</dbReference>
<dbReference type="CDD" id="cd02440">
    <property type="entry name" value="AdoMet_MTases"/>
    <property type="match status" value="1"/>
</dbReference>
<protein>
    <recommendedName>
        <fullName evidence="4">Methyltransferase type 11 domain-containing protein</fullName>
    </recommendedName>
</protein>
<reference evidence="5 6" key="1">
    <citation type="submission" date="2018-03" db="EMBL/GenBank/DDBJ databases">
        <title>Massilia armeniaca sp. nov., isolated from desert soil.</title>
        <authorList>
            <person name="Huang H."/>
            <person name="Ren M."/>
        </authorList>
    </citation>
    <scope>NUCLEOTIDE SEQUENCE [LARGE SCALE GENOMIC DNA]</scope>
    <source>
        <strain evidence="5 6">ZMN-3</strain>
    </source>
</reference>
<dbReference type="RefSeq" id="WP_107141757.1">
    <property type="nucleotide sequence ID" value="NZ_CP028324.1"/>
</dbReference>
<evidence type="ECO:0000256" key="2">
    <source>
        <dbReference type="ARBA" id="ARBA00022679"/>
    </source>
</evidence>
<dbReference type="GO" id="GO:0032259">
    <property type="term" value="P:methylation"/>
    <property type="evidence" value="ECO:0007669"/>
    <property type="project" value="UniProtKB-KW"/>
</dbReference>
<dbReference type="Gene3D" id="3.40.50.150">
    <property type="entry name" value="Vaccinia Virus protein VP39"/>
    <property type="match status" value="1"/>
</dbReference>
<dbReference type="PANTHER" id="PTHR43464:SF19">
    <property type="entry name" value="UBIQUINONE BIOSYNTHESIS O-METHYLTRANSFERASE, MITOCHONDRIAL"/>
    <property type="match status" value="1"/>
</dbReference>
<evidence type="ECO:0000259" key="4">
    <source>
        <dbReference type="Pfam" id="PF08241"/>
    </source>
</evidence>
<accession>A0A2R4CA55</accession>
<dbReference type="Pfam" id="PF08241">
    <property type="entry name" value="Methyltransf_11"/>
    <property type="match status" value="1"/>
</dbReference>
<name>A0A2R4CA55_9BURK</name>
<dbReference type="GO" id="GO:0008757">
    <property type="term" value="F:S-adenosylmethionine-dependent methyltransferase activity"/>
    <property type="evidence" value="ECO:0007669"/>
    <property type="project" value="InterPro"/>
</dbReference>
<sequence>MQDDAAMPLTERQRNELEYHRQHAREHEDMVGKPFSFDVLERPERRWWNAYWQMYAYLTRIDLRGKQVLVVGCGFGEDALRIARLGARVHAFDLSPDSLAIARRLAAREGLDVDFAEMPAERLAYADDCFDCVVARDILHHVDIPAAMREIRRVAKPGALFVVNEIYSHSLTDVIRRSRFVDGFLYPRMQRLIYGPGKPYITADERKMTERDIALVRAILPTLELSRHFNFLVTRILPESKPLAMVDRVLLAVLKPLGNLIAGRRLFAGRIVK</sequence>
<dbReference type="EMBL" id="CP028324">
    <property type="protein sequence ID" value="AVR96410.1"/>
    <property type="molecule type" value="Genomic_DNA"/>
</dbReference>
<keyword evidence="1" id="KW-0489">Methyltransferase</keyword>
<evidence type="ECO:0000313" key="5">
    <source>
        <dbReference type="EMBL" id="AVR96410.1"/>
    </source>
</evidence>
<evidence type="ECO:0000256" key="1">
    <source>
        <dbReference type="ARBA" id="ARBA00022603"/>
    </source>
</evidence>
<dbReference type="InterPro" id="IPR029063">
    <property type="entry name" value="SAM-dependent_MTases_sf"/>
</dbReference>
<evidence type="ECO:0000256" key="3">
    <source>
        <dbReference type="ARBA" id="ARBA00022691"/>
    </source>
</evidence>
<organism evidence="5 6">
    <name type="scientific">Pseudoduganella armeniaca</name>
    <dbReference type="NCBI Taxonomy" id="2072590"/>
    <lineage>
        <taxon>Bacteria</taxon>
        <taxon>Pseudomonadati</taxon>
        <taxon>Pseudomonadota</taxon>
        <taxon>Betaproteobacteria</taxon>
        <taxon>Burkholderiales</taxon>
        <taxon>Oxalobacteraceae</taxon>
        <taxon>Telluria group</taxon>
        <taxon>Pseudoduganella</taxon>
    </lineage>
</organism>
<dbReference type="OrthoDB" id="9797252at2"/>
<dbReference type="Proteomes" id="UP000240505">
    <property type="component" value="Chromosome"/>
</dbReference>
<keyword evidence="3" id="KW-0949">S-adenosyl-L-methionine</keyword>
<dbReference type="KEGG" id="masz:C9I28_12395"/>
<dbReference type="AlphaFoldDB" id="A0A2R4CA55"/>
<evidence type="ECO:0000313" key="6">
    <source>
        <dbReference type="Proteomes" id="UP000240505"/>
    </source>
</evidence>
<feature type="domain" description="Methyltransferase type 11" evidence="4">
    <location>
        <begin position="69"/>
        <end position="163"/>
    </location>
</feature>
<dbReference type="InterPro" id="IPR013216">
    <property type="entry name" value="Methyltransf_11"/>
</dbReference>
<dbReference type="PANTHER" id="PTHR43464">
    <property type="entry name" value="METHYLTRANSFERASE"/>
    <property type="match status" value="1"/>
</dbReference>
<gene>
    <name evidence="5" type="ORF">C9I28_12395</name>
</gene>
<keyword evidence="2" id="KW-0808">Transferase</keyword>
<proteinExistence type="predicted"/>
<keyword evidence="6" id="KW-1185">Reference proteome</keyword>